<gene>
    <name evidence="1" type="ORF">COT42_04040</name>
</gene>
<dbReference type="InterPro" id="IPR036890">
    <property type="entry name" value="HATPase_C_sf"/>
</dbReference>
<sequence>MKNFTKKEELLKWLQLPMVEAVFDEAYQCNSRDVFTAKLDNLYQETNNSLMVAVAGEIGNNAFDHNLGSWLDVAGVYFRHFNNEKIVVIADRGQGVRKTLSNIVPDIQTDKRAIEIAFTKTISGRSPEQRGNGLKFVAEAVKNNNWELFFQSGAGLVKIENVAMSFSESSKIINGCLAILEY</sequence>
<comment type="caution">
    <text evidence="1">The sequence shown here is derived from an EMBL/GenBank/DDBJ whole genome shotgun (WGS) entry which is preliminary data.</text>
</comment>
<accession>A0A2H0XY75</accession>
<dbReference type="EMBL" id="PEYM01000068">
    <property type="protein sequence ID" value="PIS29921.1"/>
    <property type="molecule type" value="Genomic_DNA"/>
</dbReference>
<name>A0A2H0XY75_UNCSA</name>
<reference evidence="1 2" key="1">
    <citation type="submission" date="2017-09" db="EMBL/GenBank/DDBJ databases">
        <title>Depth-based differentiation of microbial function through sediment-hosted aquifers and enrichment of novel symbionts in the deep terrestrial subsurface.</title>
        <authorList>
            <person name="Probst A.J."/>
            <person name="Ladd B."/>
            <person name="Jarett J.K."/>
            <person name="Geller-Mcgrath D.E."/>
            <person name="Sieber C.M."/>
            <person name="Emerson J.B."/>
            <person name="Anantharaman K."/>
            <person name="Thomas B.C."/>
            <person name="Malmstrom R."/>
            <person name="Stieglmeier M."/>
            <person name="Klingl A."/>
            <person name="Woyke T."/>
            <person name="Ryan C.M."/>
            <person name="Banfield J.F."/>
        </authorList>
    </citation>
    <scope>NUCLEOTIDE SEQUENCE [LARGE SCALE GENOMIC DNA]</scope>
    <source>
        <strain evidence="1">CG08_land_8_20_14_0_20_45_16</strain>
    </source>
</reference>
<proteinExistence type="predicted"/>
<organism evidence="1 2">
    <name type="scientific">Candidatus Saganbacteria bacterium CG08_land_8_20_14_0_20_45_16</name>
    <dbReference type="NCBI Taxonomy" id="2014293"/>
    <lineage>
        <taxon>Bacteria</taxon>
        <taxon>Bacillati</taxon>
        <taxon>Saganbacteria</taxon>
    </lineage>
</organism>
<dbReference type="SUPFAM" id="SSF55874">
    <property type="entry name" value="ATPase domain of HSP90 chaperone/DNA topoisomerase II/histidine kinase"/>
    <property type="match status" value="1"/>
</dbReference>
<dbReference type="AlphaFoldDB" id="A0A2H0XY75"/>
<evidence type="ECO:0000313" key="2">
    <source>
        <dbReference type="Proteomes" id="UP000231343"/>
    </source>
</evidence>
<evidence type="ECO:0000313" key="1">
    <source>
        <dbReference type="EMBL" id="PIS29921.1"/>
    </source>
</evidence>
<protein>
    <submittedName>
        <fullName evidence="1">Uncharacterized protein</fullName>
    </submittedName>
</protein>
<dbReference type="Proteomes" id="UP000231343">
    <property type="component" value="Unassembled WGS sequence"/>
</dbReference>